<dbReference type="Pfam" id="PF04629">
    <property type="entry name" value="ICA69"/>
    <property type="match status" value="1"/>
</dbReference>
<proteinExistence type="predicted"/>
<dbReference type="VEuPathDB" id="VectorBase:BGLB008254"/>
<dbReference type="SUPFAM" id="SSF103657">
    <property type="entry name" value="BAR/IMD domain-like"/>
    <property type="match status" value="1"/>
</dbReference>
<feature type="region of interest" description="Disordered" evidence="1">
    <location>
        <begin position="360"/>
        <end position="481"/>
    </location>
</feature>
<dbReference type="GO" id="GO:0005794">
    <property type="term" value="C:Golgi apparatus"/>
    <property type="evidence" value="ECO:0007669"/>
    <property type="project" value="TreeGrafter"/>
</dbReference>
<dbReference type="STRING" id="6526.A0A2C9JUH9"/>
<dbReference type="EnsemblMetazoa" id="BGLB008254-RE">
    <property type="protein sequence ID" value="BGLB008254-PE"/>
    <property type="gene ID" value="BGLB008254"/>
</dbReference>
<accession>A0A2C9JUH9</accession>
<dbReference type="AlphaFoldDB" id="A0A2C9JUH9"/>
<dbReference type="PROSITE" id="PS50870">
    <property type="entry name" value="AH"/>
    <property type="match status" value="1"/>
</dbReference>
<evidence type="ECO:0000313" key="3">
    <source>
        <dbReference type="EnsemblMetazoa" id="BGLB008254-PC"/>
    </source>
</evidence>
<dbReference type="OrthoDB" id="2126778at2759"/>
<dbReference type="KEGG" id="bgt:106068786"/>
<dbReference type="VEuPathDB" id="VectorBase:BGLAX_037003"/>
<dbReference type="PANTHER" id="PTHR10164">
    <property type="entry name" value="ISLET CELL AUTOANTIGEN 1"/>
    <property type="match status" value="1"/>
</dbReference>
<organism evidence="3 4">
    <name type="scientific">Biomphalaria glabrata</name>
    <name type="common">Bloodfluke planorb</name>
    <name type="synonym">Freshwater snail</name>
    <dbReference type="NCBI Taxonomy" id="6526"/>
    <lineage>
        <taxon>Eukaryota</taxon>
        <taxon>Metazoa</taxon>
        <taxon>Spiralia</taxon>
        <taxon>Lophotrochozoa</taxon>
        <taxon>Mollusca</taxon>
        <taxon>Gastropoda</taxon>
        <taxon>Heterobranchia</taxon>
        <taxon>Euthyneura</taxon>
        <taxon>Panpulmonata</taxon>
        <taxon>Hygrophila</taxon>
        <taxon>Lymnaeoidea</taxon>
        <taxon>Planorbidae</taxon>
        <taxon>Biomphalaria</taxon>
    </lineage>
</organism>
<dbReference type="FunFam" id="1.20.1270.60:FF:000015">
    <property type="entry name" value="Islet cell autoantigen 1, 69kDa"/>
    <property type="match status" value="1"/>
</dbReference>
<dbReference type="SMART" id="SM01015">
    <property type="entry name" value="Arfaptin"/>
    <property type="match status" value="1"/>
</dbReference>
<evidence type="ECO:0000256" key="1">
    <source>
        <dbReference type="SAM" id="MobiDB-lite"/>
    </source>
</evidence>
<reference evidence="3" key="1">
    <citation type="submission" date="2020-05" db="UniProtKB">
        <authorList>
            <consortium name="EnsemblMetazoa"/>
        </authorList>
    </citation>
    <scope>IDENTIFICATION</scope>
    <source>
        <strain evidence="3">BB02</strain>
    </source>
</reference>
<sequence length="695" mass="78185">MSMYGYSGSNYDRFVENTNTSTLHKMKETYWTTKQAVIKKLGKKEDEHVVASDSQLDAKLEVFKAIQRSSMELLRVIEKYQDRLCVVSQEENTMGRLLKAHSNKDKTRAGKMMGAVGKAESNSAQERLALHNPLRRLYQEVETFRYRAVSDTLVTINRMESARTEYRGALLWMKNVSEELDPDMFKQLEKFRKVQSQVRKTKARFDKLKLDVMQKVDLLAASRCNMFSHVLANYQTMLLHYWEKTSRTMSAVAESFKGYQYYEFNMLRELTETSKKLALETSNKDQSDRETDDQDHSSSDEEEDKPAKPDAHRDFYPDNLSSNSGVGSKDFRSWSDQKLKTDSPWLKKDSSASYWKKASGLASESGNKQSNVDDLLGLGSDNSGQESNYDSKKKTNSSSRASFDRASTSTLRSFDQDNDEDSRYKKYNVDDSEDESLINVEEDAKQSTAYDDALLSDLRLKGNNQQKARPKDGEKNSEFGPFLDFTEDDILLKDDDDDDFTGKIMEAAAKNKEIQKFEGKERDLLSESLQLEDDADKDDMALLNEILNAPSQGEDEFAQQWTAVFGSCPSQFIPDVVPQETDAAKQRSDFLPSSLLDTQMSSLTSGIGNLSPYGVGANISTFGSSNVSNNNTSSGQPQTAPSAAEAKKGPKTKPQPLTKGGQQSDMSAWFNLFADLDPLSNPDAIGRKVDDITDA</sequence>
<gene>
    <name evidence="3" type="primary">106068786</name>
</gene>
<dbReference type="GO" id="GO:0019904">
    <property type="term" value="F:protein domain specific binding"/>
    <property type="evidence" value="ECO:0007669"/>
    <property type="project" value="InterPro"/>
</dbReference>
<dbReference type="Pfam" id="PF06456">
    <property type="entry name" value="Arfaptin"/>
    <property type="match status" value="1"/>
</dbReference>
<dbReference type="InterPro" id="IPR006723">
    <property type="entry name" value="Islet_autoAg_Ica1_C"/>
</dbReference>
<dbReference type="Proteomes" id="UP000076420">
    <property type="component" value="Unassembled WGS sequence"/>
</dbReference>
<dbReference type="PANTHER" id="PTHR10164:SF4">
    <property type="entry name" value="GH23156P"/>
    <property type="match status" value="1"/>
</dbReference>
<feature type="domain" description="AH" evidence="2">
    <location>
        <begin position="51"/>
        <end position="254"/>
    </location>
</feature>
<dbReference type="InterPro" id="IPR024114">
    <property type="entry name" value="Islet_autoAg_Ica1/Ica1-like"/>
</dbReference>
<protein>
    <recommendedName>
        <fullName evidence="2">AH domain-containing protein</fullName>
    </recommendedName>
</protein>
<evidence type="ECO:0000259" key="2">
    <source>
        <dbReference type="PROSITE" id="PS50870"/>
    </source>
</evidence>
<evidence type="ECO:0000313" key="4">
    <source>
        <dbReference type="Proteomes" id="UP000076420"/>
    </source>
</evidence>
<dbReference type="SMART" id="SM01237">
    <property type="entry name" value="ICA69"/>
    <property type="match status" value="1"/>
</dbReference>
<feature type="compositionally biased region" description="Polar residues" evidence="1">
    <location>
        <begin position="396"/>
        <end position="413"/>
    </location>
</feature>
<name>A0A2C9JUH9_BIOGL</name>
<feature type="compositionally biased region" description="Low complexity" evidence="1">
    <location>
        <begin position="626"/>
        <end position="635"/>
    </location>
</feature>
<dbReference type="RefSeq" id="XP_013083714.2">
    <property type="nucleotide sequence ID" value="XM_013228260.2"/>
</dbReference>
<dbReference type="EnsemblMetazoa" id="BGLB008254-RD">
    <property type="protein sequence ID" value="BGLB008254-PD"/>
    <property type="gene ID" value="BGLB008254"/>
</dbReference>
<dbReference type="Gene3D" id="1.20.1270.60">
    <property type="entry name" value="Arfaptin homology (AH) domain/BAR domain"/>
    <property type="match status" value="1"/>
</dbReference>
<feature type="region of interest" description="Disordered" evidence="1">
    <location>
        <begin position="626"/>
        <end position="664"/>
    </location>
</feature>
<dbReference type="EnsemblMetazoa" id="BGLB008254-RC">
    <property type="protein sequence ID" value="BGLB008254-PC"/>
    <property type="gene ID" value="BGLB008254"/>
</dbReference>
<dbReference type="InterPro" id="IPR027267">
    <property type="entry name" value="AH/BAR_dom_sf"/>
</dbReference>
<dbReference type="GO" id="GO:0051049">
    <property type="term" value="P:regulation of transport"/>
    <property type="evidence" value="ECO:0007669"/>
    <property type="project" value="TreeGrafter"/>
</dbReference>
<feature type="compositionally biased region" description="Polar residues" evidence="1">
    <location>
        <begin position="362"/>
        <end position="372"/>
    </location>
</feature>
<dbReference type="RefSeq" id="XP_013083713.2">
    <property type="nucleotide sequence ID" value="XM_013228259.2"/>
</dbReference>
<dbReference type="InterPro" id="IPR010504">
    <property type="entry name" value="AH_dom"/>
</dbReference>
<feature type="compositionally biased region" description="Basic and acidic residues" evidence="1">
    <location>
        <begin position="278"/>
        <end position="316"/>
    </location>
</feature>
<feature type="region of interest" description="Disordered" evidence="1">
    <location>
        <begin position="278"/>
        <end position="333"/>
    </location>
</feature>